<organism evidence="2 3">
    <name type="scientific">Rhodococcus opacus</name>
    <name type="common">Nocardia opaca</name>
    <dbReference type="NCBI Taxonomy" id="37919"/>
    <lineage>
        <taxon>Bacteria</taxon>
        <taxon>Bacillati</taxon>
        <taxon>Actinomycetota</taxon>
        <taxon>Actinomycetes</taxon>
        <taxon>Mycobacteriales</taxon>
        <taxon>Nocardiaceae</taxon>
        <taxon>Rhodococcus</taxon>
    </lineage>
</organism>
<keyword evidence="1" id="KW-1133">Transmembrane helix</keyword>
<dbReference type="Proteomes" id="UP000186108">
    <property type="component" value="Chromosome"/>
</dbReference>
<accession>A0A1B1K138</accession>
<feature type="transmembrane region" description="Helical" evidence="1">
    <location>
        <begin position="45"/>
        <end position="65"/>
    </location>
</feature>
<gene>
    <name evidence="2" type="ORF">R1CP_07780</name>
</gene>
<dbReference type="AlphaFoldDB" id="A0A1B1K138"/>
<dbReference type="EMBL" id="CP009111">
    <property type="protein sequence ID" value="ANS26277.1"/>
    <property type="molecule type" value="Genomic_DNA"/>
</dbReference>
<evidence type="ECO:0000313" key="2">
    <source>
        <dbReference type="EMBL" id="ANS26277.1"/>
    </source>
</evidence>
<dbReference type="RefSeq" id="WP_155772959.1">
    <property type="nucleotide sequence ID" value="NZ_CP009111.1"/>
</dbReference>
<name>A0A1B1K138_RHOOP</name>
<reference evidence="2 3" key="1">
    <citation type="submission" date="2014-07" db="EMBL/GenBank/DDBJ databases">
        <authorList>
            <person name="Zhang J.E."/>
            <person name="Yang H."/>
            <person name="Guo J."/>
            <person name="Deng Z."/>
            <person name="Luo H."/>
            <person name="Luo M."/>
            <person name="Zhao B."/>
        </authorList>
    </citation>
    <scope>NUCLEOTIDE SEQUENCE [LARGE SCALE GENOMIC DNA]</scope>
    <source>
        <strain evidence="2 3">1CP</strain>
    </source>
</reference>
<protein>
    <submittedName>
        <fullName evidence="2">Putative membrane protein</fullName>
    </submittedName>
</protein>
<dbReference type="PATRIC" id="fig|37919.13.peg.1589"/>
<sequence length="66" mass="6515">MFSPSSLRPARLDDSPALPGYMAPRFAFGAATAATVPTAMVTGSALIAAAAGLLVLLAVAVASILI</sequence>
<keyword evidence="1" id="KW-0812">Transmembrane</keyword>
<keyword evidence="1" id="KW-0472">Membrane</keyword>
<proteinExistence type="predicted"/>
<evidence type="ECO:0000256" key="1">
    <source>
        <dbReference type="SAM" id="Phobius"/>
    </source>
</evidence>
<evidence type="ECO:0000313" key="3">
    <source>
        <dbReference type="Proteomes" id="UP000186108"/>
    </source>
</evidence>